<accession>A0A165GM15</accession>
<dbReference type="Proteomes" id="UP000076632">
    <property type="component" value="Unassembled WGS sequence"/>
</dbReference>
<evidence type="ECO:0000256" key="1">
    <source>
        <dbReference type="SAM" id="MobiDB-lite"/>
    </source>
</evidence>
<gene>
    <name evidence="2" type="ORF">L228DRAFT_261536</name>
</gene>
<dbReference type="Gene3D" id="1.25.40.10">
    <property type="entry name" value="Tetratricopeptide repeat domain"/>
    <property type="match status" value="1"/>
</dbReference>
<evidence type="ECO:0000313" key="3">
    <source>
        <dbReference type="Proteomes" id="UP000076632"/>
    </source>
</evidence>
<feature type="compositionally biased region" description="Low complexity" evidence="1">
    <location>
        <begin position="734"/>
        <end position="746"/>
    </location>
</feature>
<dbReference type="EMBL" id="KV407459">
    <property type="protein sequence ID" value="KZF22358.1"/>
    <property type="molecule type" value="Genomic_DNA"/>
</dbReference>
<sequence length="841" mass="93155">MSRPFAQRLLRSAVCPSAPFLLPLRSNGPVHGAWGLVALSPSTRRCMASKSKRRKSRSKLLESELAQENKLQGQLETVLDFRAELQSFSLQPAMVLYPHAIKTKLLEGKDTRELARLVHNTYRSTRNLSKEQKEALAAQIETIVEDLKQERLPHDPIASLHIISYYKDSQQFDQGLDFWKWLLQQDESCADARTYGAAIELLAYQGVPLEVLEELYQYALKRFPGDYSEYHLAPDAILADRSQPIAMSGTRMSLLQGILTARILHGDWQGAYLGLDVALRLYPTQVPQRIFELFIYERPLSEAYKVFLMACRAGVVLKPNVLNVTLEGLGRAEELETTVQEKLSIISAMLNAVRAYAGAGGVPDGVHLGVIVRNLLSLMPPNTEMNFIDEGADAVPAENAENSATDIDILIYDLLGSIMETFAQMGINPTIATFNSIISIGGDLKRQELIDLAIRALHSSELEPTAVTYRALVTAAGELQDEESVKDAWGLLEEAALLRAEKQAVAAGLDESNTPQPKLDKLDWKVLARACRRINDVAFVREQVEKGVFVLDGNVLALIERELGREDKKSANEAQSHASQSPQVSQVSQTQSDTKENVTDQTSSGAQETMTIQERISAIDTQLSEIHEIVLSGKLLDASNSPFIPMSLDENECAVFAPESVLPTPNAPANAKFEDSKMREIYDKFTTDIQSLQYGASSSAASESDSYCDSADAENGSTAQGEEDAKVDEPKTTAASQQLQGLPQGQSPIHFSSTNYTLAELRYVNWVSINELLFDARLNEIVKQTAVDQAMKESKPFERGRDAKWRCGLGMRRKVYRDAGGAAKEADWEKCIAGLRRWRKE</sequence>
<keyword evidence="3" id="KW-1185">Reference proteome</keyword>
<dbReference type="AlphaFoldDB" id="A0A165GM15"/>
<feature type="region of interest" description="Disordered" evidence="1">
    <location>
        <begin position="567"/>
        <end position="609"/>
    </location>
</feature>
<dbReference type="OrthoDB" id="185373at2759"/>
<reference evidence="2 3" key="1">
    <citation type="journal article" date="2016" name="Fungal Biol.">
        <title>The genome of Xylona heveae provides a window into fungal endophytism.</title>
        <authorList>
            <person name="Gazis R."/>
            <person name="Kuo A."/>
            <person name="Riley R."/>
            <person name="LaButti K."/>
            <person name="Lipzen A."/>
            <person name="Lin J."/>
            <person name="Amirebrahimi M."/>
            <person name="Hesse C.N."/>
            <person name="Spatafora J.W."/>
            <person name="Henrissat B."/>
            <person name="Hainaut M."/>
            <person name="Grigoriev I.V."/>
            <person name="Hibbett D.S."/>
        </authorList>
    </citation>
    <scope>NUCLEOTIDE SEQUENCE [LARGE SCALE GENOMIC DNA]</scope>
    <source>
        <strain evidence="2 3">TC161</strain>
    </source>
</reference>
<dbReference type="RefSeq" id="XP_018187913.1">
    <property type="nucleotide sequence ID" value="XM_018334341.1"/>
</dbReference>
<protein>
    <submittedName>
        <fullName evidence="2">Uncharacterized protein</fullName>
    </submittedName>
</protein>
<dbReference type="OMA" id="FAEYHLS"/>
<dbReference type="GeneID" id="28899478"/>
<feature type="compositionally biased region" description="Low complexity" evidence="1">
    <location>
        <begin position="696"/>
        <end position="710"/>
    </location>
</feature>
<organism evidence="2 3">
    <name type="scientific">Xylona heveae (strain CBS 132557 / TC161)</name>
    <dbReference type="NCBI Taxonomy" id="1328760"/>
    <lineage>
        <taxon>Eukaryota</taxon>
        <taxon>Fungi</taxon>
        <taxon>Dikarya</taxon>
        <taxon>Ascomycota</taxon>
        <taxon>Pezizomycotina</taxon>
        <taxon>Xylonomycetes</taxon>
        <taxon>Xylonales</taxon>
        <taxon>Xylonaceae</taxon>
        <taxon>Xylona</taxon>
    </lineage>
</organism>
<feature type="compositionally biased region" description="Polar residues" evidence="1">
    <location>
        <begin position="599"/>
        <end position="609"/>
    </location>
</feature>
<dbReference type="InParanoid" id="A0A165GM15"/>
<dbReference type="InterPro" id="IPR011990">
    <property type="entry name" value="TPR-like_helical_dom_sf"/>
</dbReference>
<feature type="region of interest" description="Disordered" evidence="1">
    <location>
        <begin position="696"/>
        <end position="746"/>
    </location>
</feature>
<proteinExistence type="predicted"/>
<name>A0A165GM15_XYLHT</name>
<evidence type="ECO:0000313" key="2">
    <source>
        <dbReference type="EMBL" id="KZF22358.1"/>
    </source>
</evidence>
<feature type="compositionally biased region" description="Low complexity" evidence="1">
    <location>
        <begin position="574"/>
        <end position="592"/>
    </location>
</feature>